<reference evidence="19 20" key="1">
    <citation type="submission" date="2019-03" db="EMBL/GenBank/DDBJ databases">
        <title>Thermus tengchongensis species for the arsenic transformation mechanism.</title>
        <authorList>
            <person name="Yuan G.C."/>
        </authorList>
    </citation>
    <scope>NUCLEOTIDE SEQUENCE [LARGE SCALE GENOMIC DNA]</scope>
    <source>
        <strain evidence="19 20">15Y</strain>
    </source>
</reference>
<evidence type="ECO:0000256" key="7">
    <source>
        <dbReference type="ARBA" id="ARBA00022490"/>
    </source>
</evidence>
<accession>A0ABY2K8P1</accession>
<dbReference type="PANTHER" id="PTHR10285">
    <property type="entry name" value="URIDINE KINASE"/>
    <property type="match status" value="1"/>
</dbReference>
<dbReference type="CDD" id="cd02023">
    <property type="entry name" value="UMPK"/>
    <property type="match status" value="1"/>
</dbReference>
<comment type="subcellular location">
    <subcellularLocation>
        <location evidence="1 16 17">Cytoplasm</location>
    </subcellularLocation>
</comment>
<dbReference type="GO" id="GO:0004849">
    <property type="term" value="F:uridine kinase activity"/>
    <property type="evidence" value="ECO:0007669"/>
    <property type="project" value="UniProtKB-EC"/>
</dbReference>
<sequence length="212" mass="23601">MSGFAKPFVIGIAGGTASGKTTLATALAQALGERVALLPMDHYYRDLTHLPFPERLKLNYDHPEAFDLPLYLEHTRALLLGQAVDMPVYDFKAYTRSPKTERILPAPVVILEGILVLYPEELRALLDLKVFVDADADERFIRRLMRDVEERGRSLESVVRQYLEGVKPMHLAFVEPSKRHADVILPGGGQNPVALEMLKAKALARLAQMGVA</sequence>
<dbReference type="PRINTS" id="PR00988">
    <property type="entry name" value="URIDINKINASE"/>
</dbReference>
<organism evidence="19 20">
    <name type="scientific">Thermus tengchongensis</name>
    <dbReference type="NCBI Taxonomy" id="1214928"/>
    <lineage>
        <taxon>Bacteria</taxon>
        <taxon>Thermotogati</taxon>
        <taxon>Deinococcota</taxon>
        <taxon>Deinococci</taxon>
        <taxon>Thermales</taxon>
        <taxon>Thermaceae</taxon>
        <taxon>Thermus</taxon>
    </lineage>
</organism>
<evidence type="ECO:0000256" key="4">
    <source>
        <dbReference type="ARBA" id="ARBA00005408"/>
    </source>
</evidence>
<dbReference type="NCBIfam" id="NF004018">
    <property type="entry name" value="PRK05480.1"/>
    <property type="match status" value="1"/>
</dbReference>
<evidence type="ECO:0000256" key="13">
    <source>
        <dbReference type="ARBA" id="ARBA00031452"/>
    </source>
</evidence>
<keyword evidence="20" id="KW-1185">Reference proteome</keyword>
<comment type="catalytic activity">
    <reaction evidence="14 17">
        <text>cytidine + ATP = CMP + ADP + H(+)</text>
        <dbReference type="Rhea" id="RHEA:24674"/>
        <dbReference type="ChEBI" id="CHEBI:15378"/>
        <dbReference type="ChEBI" id="CHEBI:17562"/>
        <dbReference type="ChEBI" id="CHEBI:30616"/>
        <dbReference type="ChEBI" id="CHEBI:60377"/>
        <dbReference type="ChEBI" id="CHEBI:456216"/>
        <dbReference type="EC" id="2.7.1.48"/>
    </reaction>
</comment>
<evidence type="ECO:0000256" key="3">
    <source>
        <dbReference type="ARBA" id="ARBA00004784"/>
    </source>
</evidence>
<dbReference type="InterPro" id="IPR006083">
    <property type="entry name" value="PRK/URK"/>
</dbReference>
<comment type="catalytic activity">
    <reaction evidence="15 16 17">
        <text>uridine + ATP = UMP + ADP + H(+)</text>
        <dbReference type="Rhea" id="RHEA:16825"/>
        <dbReference type="ChEBI" id="CHEBI:15378"/>
        <dbReference type="ChEBI" id="CHEBI:16704"/>
        <dbReference type="ChEBI" id="CHEBI:30616"/>
        <dbReference type="ChEBI" id="CHEBI:57865"/>
        <dbReference type="ChEBI" id="CHEBI:456216"/>
        <dbReference type="EC" id="2.7.1.48"/>
    </reaction>
</comment>
<comment type="pathway">
    <text evidence="2 16 17">Pyrimidine metabolism; UMP biosynthesis via salvage pathway; UMP from uridine: step 1/1.</text>
</comment>
<evidence type="ECO:0000256" key="6">
    <source>
        <dbReference type="ARBA" id="ARBA00021478"/>
    </source>
</evidence>
<comment type="similarity">
    <text evidence="4 16 17">Belongs to the uridine kinase family.</text>
</comment>
<keyword evidence="7 16" id="KW-0963">Cytoplasm</keyword>
<evidence type="ECO:0000256" key="10">
    <source>
        <dbReference type="ARBA" id="ARBA00022777"/>
    </source>
</evidence>
<evidence type="ECO:0000313" key="19">
    <source>
        <dbReference type="EMBL" id="TFU17599.1"/>
    </source>
</evidence>
<dbReference type="EMBL" id="SKBL01000002">
    <property type="protein sequence ID" value="TFU17599.1"/>
    <property type="molecule type" value="Genomic_DNA"/>
</dbReference>
<evidence type="ECO:0000256" key="16">
    <source>
        <dbReference type="HAMAP-Rule" id="MF_00551"/>
    </source>
</evidence>
<evidence type="ECO:0000256" key="14">
    <source>
        <dbReference type="ARBA" id="ARBA00047436"/>
    </source>
</evidence>
<evidence type="ECO:0000256" key="15">
    <source>
        <dbReference type="ARBA" id="ARBA00048909"/>
    </source>
</evidence>
<evidence type="ECO:0000256" key="9">
    <source>
        <dbReference type="ARBA" id="ARBA00022741"/>
    </source>
</evidence>
<evidence type="ECO:0000256" key="17">
    <source>
        <dbReference type="RuleBase" id="RU003825"/>
    </source>
</evidence>
<evidence type="ECO:0000256" key="12">
    <source>
        <dbReference type="ARBA" id="ARBA00030641"/>
    </source>
</evidence>
<comment type="caution">
    <text evidence="19">The sequence shown here is derived from an EMBL/GenBank/DDBJ whole genome shotgun (WGS) entry which is preliminary data.</text>
</comment>
<dbReference type="InterPro" id="IPR026008">
    <property type="entry name" value="Uridine_kinase"/>
</dbReference>
<dbReference type="InterPro" id="IPR000764">
    <property type="entry name" value="Uridine_kinase-like"/>
</dbReference>
<keyword evidence="10 16" id="KW-0418">Kinase</keyword>
<evidence type="ECO:0000313" key="20">
    <source>
        <dbReference type="Proteomes" id="UP000297244"/>
    </source>
</evidence>
<gene>
    <name evidence="16" type="primary">udk</name>
    <name evidence="19" type="ORF">E0489_02130</name>
</gene>
<feature type="domain" description="Phosphoribulokinase/uridine kinase" evidence="18">
    <location>
        <begin position="9"/>
        <end position="193"/>
    </location>
</feature>
<evidence type="ECO:0000256" key="5">
    <source>
        <dbReference type="ARBA" id="ARBA00012137"/>
    </source>
</evidence>
<dbReference type="SUPFAM" id="SSF52540">
    <property type="entry name" value="P-loop containing nucleoside triphosphate hydrolases"/>
    <property type="match status" value="1"/>
</dbReference>
<dbReference type="InterPro" id="IPR027417">
    <property type="entry name" value="P-loop_NTPase"/>
</dbReference>
<dbReference type="HAMAP" id="MF_00551">
    <property type="entry name" value="Uridine_kinase"/>
    <property type="match status" value="1"/>
</dbReference>
<evidence type="ECO:0000259" key="18">
    <source>
        <dbReference type="Pfam" id="PF00485"/>
    </source>
</evidence>
<keyword evidence="9 16" id="KW-0547">Nucleotide-binding</keyword>
<proteinExistence type="inferred from homology"/>
<dbReference type="Gene3D" id="3.40.50.300">
    <property type="entry name" value="P-loop containing nucleotide triphosphate hydrolases"/>
    <property type="match status" value="1"/>
</dbReference>
<dbReference type="Proteomes" id="UP000297244">
    <property type="component" value="Unassembled WGS sequence"/>
</dbReference>
<comment type="pathway">
    <text evidence="3 16 17">Pyrimidine metabolism; CTP biosynthesis via salvage pathway; CTP from cytidine: step 1/3.</text>
</comment>
<keyword evidence="11 16" id="KW-0067">ATP-binding</keyword>
<feature type="binding site" evidence="16">
    <location>
        <begin position="14"/>
        <end position="21"/>
    </location>
    <ligand>
        <name>ATP</name>
        <dbReference type="ChEBI" id="CHEBI:30616"/>
    </ligand>
</feature>
<evidence type="ECO:0000256" key="8">
    <source>
        <dbReference type="ARBA" id="ARBA00022679"/>
    </source>
</evidence>
<evidence type="ECO:0000256" key="11">
    <source>
        <dbReference type="ARBA" id="ARBA00022840"/>
    </source>
</evidence>
<evidence type="ECO:0000256" key="2">
    <source>
        <dbReference type="ARBA" id="ARBA00004690"/>
    </source>
</evidence>
<dbReference type="Pfam" id="PF00485">
    <property type="entry name" value="PRK"/>
    <property type="match status" value="1"/>
</dbReference>
<dbReference type="EC" id="2.7.1.48" evidence="5 16"/>
<dbReference type="RefSeq" id="WP_135342915.1">
    <property type="nucleotide sequence ID" value="NZ_ML214240.1"/>
</dbReference>
<evidence type="ECO:0000256" key="1">
    <source>
        <dbReference type="ARBA" id="ARBA00004496"/>
    </source>
</evidence>
<name>A0ABY2K8P1_9DEIN</name>
<dbReference type="NCBIfam" id="TIGR00235">
    <property type="entry name" value="udk"/>
    <property type="match status" value="1"/>
</dbReference>
<protein>
    <recommendedName>
        <fullName evidence="6 16">Uridine kinase</fullName>
        <ecNumber evidence="5 16">2.7.1.48</ecNumber>
    </recommendedName>
    <alternativeName>
        <fullName evidence="12 16">Cytidine monophosphokinase</fullName>
    </alternativeName>
    <alternativeName>
        <fullName evidence="13 16">Uridine monophosphokinase</fullName>
    </alternativeName>
</protein>
<keyword evidence="8 16" id="KW-0808">Transferase</keyword>